<dbReference type="Proteomes" id="UP000655410">
    <property type="component" value="Unassembled WGS sequence"/>
</dbReference>
<evidence type="ECO:0000313" key="1">
    <source>
        <dbReference type="EMBL" id="GGO84466.1"/>
    </source>
</evidence>
<sequence length="63" mass="6980">MSDAQTGFVALYRWRVDPAREAEWHLPAGADPLEEIMQGAVDETFEPILLTPVGAFFSPTDTD</sequence>
<name>A0ABQ2N5Y9_9ACTN</name>
<evidence type="ECO:0000313" key="2">
    <source>
        <dbReference type="Proteomes" id="UP000655410"/>
    </source>
</evidence>
<dbReference type="RefSeq" id="WP_188782033.1">
    <property type="nucleotide sequence ID" value="NZ_BMNI01000001.1"/>
</dbReference>
<accession>A0ABQ2N5Y9</accession>
<dbReference type="EMBL" id="BMNI01000001">
    <property type="protein sequence ID" value="GGO84466.1"/>
    <property type="molecule type" value="Genomic_DNA"/>
</dbReference>
<keyword evidence="2" id="KW-1185">Reference proteome</keyword>
<protein>
    <submittedName>
        <fullName evidence="1">Uncharacterized protein</fullName>
    </submittedName>
</protein>
<gene>
    <name evidence="1" type="ORF">GCM10011584_02070</name>
</gene>
<organism evidence="1 2">
    <name type="scientific">Nocardioides phosphati</name>
    <dbReference type="NCBI Taxonomy" id="1867775"/>
    <lineage>
        <taxon>Bacteria</taxon>
        <taxon>Bacillati</taxon>
        <taxon>Actinomycetota</taxon>
        <taxon>Actinomycetes</taxon>
        <taxon>Propionibacteriales</taxon>
        <taxon>Nocardioidaceae</taxon>
        <taxon>Nocardioides</taxon>
    </lineage>
</organism>
<comment type="caution">
    <text evidence="1">The sequence shown here is derived from an EMBL/GenBank/DDBJ whole genome shotgun (WGS) entry which is preliminary data.</text>
</comment>
<reference evidence="2" key="1">
    <citation type="journal article" date="2019" name="Int. J. Syst. Evol. Microbiol.">
        <title>The Global Catalogue of Microorganisms (GCM) 10K type strain sequencing project: providing services to taxonomists for standard genome sequencing and annotation.</title>
        <authorList>
            <consortium name="The Broad Institute Genomics Platform"/>
            <consortium name="The Broad Institute Genome Sequencing Center for Infectious Disease"/>
            <person name="Wu L."/>
            <person name="Ma J."/>
        </authorList>
    </citation>
    <scope>NUCLEOTIDE SEQUENCE [LARGE SCALE GENOMIC DNA]</scope>
    <source>
        <strain evidence="2">CGMCC 4.7371</strain>
    </source>
</reference>
<proteinExistence type="predicted"/>